<dbReference type="Gene3D" id="3.40.50.300">
    <property type="entry name" value="P-loop containing nucleotide triphosphate hydrolases"/>
    <property type="match status" value="2"/>
</dbReference>
<feature type="region of interest" description="Disordered" evidence="4">
    <location>
        <begin position="87"/>
        <end position="144"/>
    </location>
</feature>
<dbReference type="InterPro" id="IPR003593">
    <property type="entry name" value="AAA+_ATPase"/>
</dbReference>
<dbReference type="InterPro" id="IPR050773">
    <property type="entry name" value="CbxX/CfxQ_RuBisCO_ESX"/>
</dbReference>
<feature type="compositionally biased region" description="Gly residues" evidence="4">
    <location>
        <begin position="116"/>
        <end position="128"/>
    </location>
</feature>
<evidence type="ECO:0000256" key="3">
    <source>
        <dbReference type="ARBA" id="ARBA00022840"/>
    </source>
</evidence>
<dbReference type="SUPFAM" id="SSF52540">
    <property type="entry name" value="P-loop containing nucleoside triphosphate hydrolases"/>
    <property type="match status" value="2"/>
</dbReference>
<dbReference type="PANTHER" id="PTHR43392">
    <property type="entry name" value="AAA-TYPE ATPASE FAMILY PROTEIN / ANKYRIN REPEAT FAMILY PROTEIN"/>
    <property type="match status" value="1"/>
</dbReference>
<dbReference type="Pfam" id="PF00004">
    <property type="entry name" value="AAA"/>
    <property type="match status" value="2"/>
</dbReference>
<dbReference type="EMBL" id="CP049945">
    <property type="protein sequence ID" value="QRF00892.1"/>
    <property type="molecule type" value="Genomic_DNA"/>
</dbReference>
<gene>
    <name evidence="6" type="ORF">G9U55_00915</name>
</gene>
<dbReference type="Pfam" id="PF17866">
    <property type="entry name" value="AAA_lid_6"/>
    <property type="match status" value="1"/>
</dbReference>
<proteinExistence type="inferred from homology"/>
<dbReference type="PRINTS" id="PR00819">
    <property type="entry name" value="CBXCFQXSUPER"/>
</dbReference>
<dbReference type="InterPro" id="IPR003959">
    <property type="entry name" value="ATPase_AAA_core"/>
</dbReference>
<organism evidence="6 7">
    <name type="scientific">Streptomyces koyangensis</name>
    <dbReference type="NCBI Taxonomy" id="188770"/>
    <lineage>
        <taxon>Bacteria</taxon>
        <taxon>Bacillati</taxon>
        <taxon>Actinomycetota</taxon>
        <taxon>Actinomycetes</taxon>
        <taxon>Kitasatosporales</taxon>
        <taxon>Streptomycetaceae</taxon>
        <taxon>Streptomyces</taxon>
        <taxon>Streptomyces aurantiacus group</taxon>
    </lineage>
</organism>
<protein>
    <submittedName>
        <fullName evidence="6">AAA family ATPase</fullName>
    </submittedName>
</protein>
<feature type="domain" description="AAA+ ATPase" evidence="5">
    <location>
        <begin position="638"/>
        <end position="775"/>
    </location>
</feature>
<feature type="compositionally biased region" description="Basic and acidic residues" evidence="4">
    <location>
        <begin position="839"/>
        <end position="849"/>
    </location>
</feature>
<evidence type="ECO:0000259" key="5">
    <source>
        <dbReference type="SMART" id="SM00382"/>
    </source>
</evidence>
<keyword evidence="3" id="KW-0067">ATP-binding</keyword>
<dbReference type="InterPro" id="IPR027417">
    <property type="entry name" value="P-loop_NTPase"/>
</dbReference>
<dbReference type="Gene3D" id="1.10.8.60">
    <property type="match status" value="2"/>
</dbReference>
<dbReference type="RefSeq" id="WP_129850948.1">
    <property type="nucleotide sequence ID" value="NZ_CP049945.1"/>
</dbReference>
<evidence type="ECO:0000256" key="4">
    <source>
        <dbReference type="SAM" id="MobiDB-lite"/>
    </source>
</evidence>
<keyword evidence="2" id="KW-0547">Nucleotide-binding</keyword>
<dbReference type="PANTHER" id="PTHR43392:SF2">
    <property type="entry name" value="AAA-TYPE ATPASE FAMILY PROTEIN _ ANKYRIN REPEAT FAMILY PROTEIN"/>
    <property type="match status" value="1"/>
</dbReference>
<evidence type="ECO:0000256" key="1">
    <source>
        <dbReference type="ARBA" id="ARBA00010378"/>
    </source>
</evidence>
<reference evidence="6 7" key="1">
    <citation type="submission" date="2020-03" db="EMBL/GenBank/DDBJ databases">
        <title>Genome mining and metabolic profiling illuminate the polycyclic tetramate macrolactams from Streptomyces koyangensis SCSIO 5802.</title>
        <authorList>
            <person name="Ding W."/>
        </authorList>
    </citation>
    <scope>NUCLEOTIDE SEQUENCE [LARGE SCALE GENOMIC DNA]</scope>
    <source>
        <strain evidence="6 7">SCSIO 5802</strain>
    </source>
</reference>
<dbReference type="CDD" id="cd00009">
    <property type="entry name" value="AAA"/>
    <property type="match status" value="2"/>
</dbReference>
<dbReference type="SMART" id="SM00382">
    <property type="entry name" value="AAA"/>
    <property type="match status" value="2"/>
</dbReference>
<evidence type="ECO:0000256" key="2">
    <source>
        <dbReference type="ARBA" id="ARBA00022741"/>
    </source>
</evidence>
<evidence type="ECO:0000313" key="7">
    <source>
        <dbReference type="Proteomes" id="UP000596311"/>
    </source>
</evidence>
<keyword evidence="7" id="KW-1185">Reference proteome</keyword>
<feature type="region of interest" description="Disordered" evidence="4">
    <location>
        <begin position="357"/>
        <end position="377"/>
    </location>
</feature>
<dbReference type="Proteomes" id="UP000596311">
    <property type="component" value="Chromosome"/>
</dbReference>
<comment type="similarity">
    <text evidence="1">Belongs to the CbxX/CfxQ family.</text>
</comment>
<feature type="domain" description="AAA+ ATPase" evidence="5">
    <location>
        <begin position="369"/>
        <end position="506"/>
    </location>
</feature>
<feature type="compositionally biased region" description="Basic and acidic residues" evidence="4">
    <location>
        <begin position="574"/>
        <end position="589"/>
    </location>
</feature>
<dbReference type="InterPro" id="IPR000641">
    <property type="entry name" value="CbxX/CfxQ"/>
</dbReference>
<evidence type="ECO:0000313" key="6">
    <source>
        <dbReference type="EMBL" id="QRF00892.1"/>
    </source>
</evidence>
<name>A0ABX7E963_9ACTN</name>
<feature type="region of interest" description="Disordered" evidence="4">
    <location>
        <begin position="839"/>
        <end position="870"/>
    </location>
</feature>
<dbReference type="InterPro" id="IPR041627">
    <property type="entry name" value="AAA_lid_6"/>
</dbReference>
<feature type="compositionally biased region" description="Basic and acidic residues" evidence="4">
    <location>
        <begin position="357"/>
        <end position="370"/>
    </location>
</feature>
<feature type="region of interest" description="Disordered" evidence="4">
    <location>
        <begin position="574"/>
        <end position="596"/>
    </location>
</feature>
<sequence length="870" mass="94628">MNATLTKETPAPAAPAGTERLPPDAVRTGEPFTVLYGPGVGDVFVDATGEVRTMEHALWHMLRAAGFERIVFSTLHDPVYFRDDASWRRSRRPARRTPGPDGRAGPPGMRHAGLRGPLGGTRLLGGGPAPGPERPAAQDTGAARASGIADPFGVMTLHAYLRGTGHRTAVVFPHADEFLLHNQASRQLAQTLAAWASDGVEGNQWVLVFNRTSLHEVAAFLTGLGRCPGLETFVTERRDEPARGGTHRIDLPGERELERLVHGARLRKGLRVAWRDLDRVVRAMAGQPETVRVWRSRLIQLHERGAELDRDTVRPWLGAAAAEERTAWERLAAMPGTEDLVRRFERLRAEVATEDALRARGRPSRGEPPSRHLVFLGNPGTGKTTVARLVGEIYRDLGLLARGHCVEVEAGDLVAGYIGQTAQRTAAVIDRALDGVLFIDEAYGLSDQQGGFGAEAIQTLLKRMEDDRGRLVVVVAGYPGKMEQFLDANPGLRSRFPGPNAVPFPDHDPGILHTILMNRLAERGMTAGAEVAEELRQIVENLHRTRDATFGNVREMRTLADAIRSRWSERVGPEVDEPVRSEDVPESYRGHLSRPAPEPAELLADLDAYVGLAPARRALTALAGRLRMRQERGAGAFDPPHLLFAGPPGTGKTTVARLLGRMFRSLGLLRGGHVVEVTRVDLVGEYLGQTAPKVRDACERAMDGVLFVDEAYSLVGDAGGSRGGYGQEAVDTLIREMEDRRGRLVVVLAGYPDDLERLLDANAGFRSRVTVKVPFPAFSPEDLGEILRRTATAHGYVLAPGTEERACRLLEATRRARPAAFGNARDVRRLVDAMEENKGARWADGHKGPELLPEDVPEALETGSAGGAAG</sequence>
<accession>A0ABX7E963</accession>
<feature type="region of interest" description="Disordered" evidence="4">
    <location>
        <begin position="1"/>
        <end position="26"/>
    </location>
</feature>